<organism evidence="2 3">
    <name type="scientific">Camelina sativa</name>
    <name type="common">False flax</name>
    <name type="synonym">Myagrum sativum</name>
    <dbReference type="NCBI Taxonomy" id="90675"/>
    <lineage>
        <taxon>Eukaryota</taxon>
        <taxon>Viridiplantae</taxon>
        <taxon>Streptophyta</taxon>
        <taxon>Embryophyta</taxon>
        <taxon>Tracheophyta</taxon>
        <taxon>Spermatophyta</taxon>
        <taxon>Magnoliopsida</taxon>
        <taxon>eudicotyledons</taxon>
        <taxon>Gunneridae</taxon>
        <taxon>Pentapetalae</taxon>
        <taxon>rosids</taxon>
        <taxon>malvids</taxon>
        <taxon>Brassicales</taxon>
        <taxon>Brassicaceae</taxon>
        <taxon>Camelineae</taxon>
        <taxon>Camelina</taxon>
    </lineage>
</organism>
<dbReference type="RefSeq" id="XP_019094476.1">
    <property type="nucleotide sequence ID" value="XM_019238931.1"/>
</dbReference>
<dbReference type="PANTHER" id="PTHR46890:SF48">
    <property type="entry name" value="RNA-DIRECTED DNA POLYMERASE"/>
    <property type="match status" value="1"/>
</dbReference>
<dbReference type="InterPro" id="IPR052343">
    <property type="entry name" value="Retrotransposon-Effector_Assoc"/>
</dbReference>
<name>A0ABM1R638_CAMSA</name>
<dbReference type="InterPro" id="IPR000477">
    <property type="entry name" value="RT_dom"/>
</dbReference>
<accession>A0ABM1R638</accession>
<dbReference type="PANTHER" id="PTHR46890">
    <property type="entry name" value="NON-LTR RETROLELEMENT REVERSE TRANSCRIPTASE-LIKE PROTEIN-RELATED"/>
    <property type="match status" value="1"/>
</dbReference>
<gene>
    <name evidence="3" type="primary">LOC109129900</name>
</gene>
<feature type="domain" description="Reverse transcriptase" evidence="1">
    <location>
        <begin position="122"/>
        <end position="290"/>
    </location>
</feature>
<proteinExistence type="predicted"/>
<evidence type="ECO:0000259" key="1">
    <source>
        <dbReference type="Pfam" id="PF00078"/>
    </source>
</evidence>
<sequence>MENAAFKQWEFWAGLEEKYLKQKSKLHWLQVGDRNNKVFHRAAQERVAMNSIKEIQCLDDQHALTRVVSGDEIKQVLFSMPNDKSPGPDGYTSEFYKSAWGILGTEFVLVVQSFFAKMLLPKVISKIIANRLKRVLPKFVSSNQSAFVQDRLLIENVLLATEIVKDYHKNSLTGRCAIKIDISKAFDSVQWSFLSKSLTAMKFPRVLGDYVKGVLCPRICLFYAWMFYLNYWIGEAGEHVFGYHPQCRNLNLTHLSFADDFMVLSDGKLRSIEGIIRLAEEVVSQMNVQVPFEVGTLLIQKRIGSWTARYLSYAGRFNLISTVLWSVCNIWMAAYRLPSTCIDEINFCFFVVWDGDEHSASKGSLGGCLQTKNRGRSRVEVSQRGKLGMLSEFYMEVGISQ</sequence>
<evidence type="ECO:0000313" key="3">
    <source>
        <dbReference type="RefSeq" id="XP_019094476.1"/>
    </source>
</evidence>
<keyword evidence="2" id="KW-1185">Reference proteome</keyword>
<dbReference type="Pfam" id="PF00078">
    <property type="entry name" value="RVT_1"/>
    <property type="match status" value="1"/>
</dbReference>
<protein>
    <submittedName>
        <fullName evidence="3">Uncharacterized protein LOC109129900</fullName>
    </submittedName>
</protein>
<reference evidence="3" key="2">
    <citation type="submission" date="2025-08" db="UniProtKB">
        <authorList>
            <consortium name="RefSeq"/>
        </authorList>
    </citation>
    <scope>IDENTIFICATION</scope>
    <source>
        <tissue evidence="3">Leaf</tissue>
    </source>
</reference>
<dbReference type="Proteomes" id="UP000694864">
    <property type="component" value="Chromosome 17"/>
</dbReference>
<dbReference type="GeneID" id="109129900"/>
<reference evidence="2" key="1">
    <citation type="journal article" date="2014" name="Nat. Commun.">
        <title>The emerging biofuel crop Camelina sativa retains a highly undifferentiated hexaploid genome structure.</title>
        <authorList>
            <person name="Kagale S."/>
            <person name="Koh C."/>
            <person name="Nixon J."/>
            <person name="Bollina V."/>
            <person name="Clarke W.E."/>
            <person name="Tuteja R."/>
            <person name="Spillane C."/>
            <person name="Robinson S.J."/>
            <person name="Links M.G."/>
            <person name="Clarke C."/>
            <person name="Higgins E.E."/>
            <person name="Huebert T."/>
            <person name="Sharpe A.G."/>
            <person name="Parkin I.A."/>
        </authorList>
    </citation>
    <scope>NUCLEOTIDE SEQUENCE [LARGE SCALE GENOMIC DNA]</scope>
    <source>
        <strain evidence="2">cv. DH55</strain>
    </source>
</reference>
<evidence type="ECO:0000313" key="2">
    <source>
        <dbReference type="Proteomes" id="UP000694864"/>
    </source>
</evidence>